<comment type="caution">
    <text evidence="1">The sequence shown here is derived from an EMBL/GenBank/DDBJ whole genome shotgun (WGS) entry which is preliminary data.</text>
</comment>
<gene>
    <name evidence="1" type="ORF">FHX48_000419</name>
</gene>
<dbReference type="SUPFAM" id="SSF51735">
    <property type="entry name" value="NAD(P)-binding Rossmann-fold domains"/>
    <property type="match status" value="1"/>
</dbReference>
<reference evidence="1 2" key="1">
    <citation type="submission" date="2020-07" db="EMBL/GenBank/DDBJ databases">
        <title>Sequencing the genomes of 1000 actinobacteria strains.</title>
        <authorList>
            <person name="Klenk H.-P."/>
        </authorList>
    </citation>
    <scope>NUCLEOTIDE SEQUENCE [LARGE SCALE GENOMIC DNA]</scope>
    <source>
        <strain evidence="1 2">DSM 27576</strain>
    </source>
</reference>
<dbReference type="AlphaFoldDB" id="A0A7W3PKZ2"/>
<dbReference type="Gene3D" id="3.40.50.720">
    <property type="entry name" value="NAD(P)-binding Rossmann-like Domain"/>
    <property type="match status" value="1"/>
</dbReference>
<accession>A0A7W3PKZ2</accession>
<sequence length="69" mass="7293">MGYRQELAHDLLMRGYRVVIGDLDLETTEATAKELGVGAIAVQLDVTDTAGMAASIDRIESEIGGAARS</sequence>
<evidence type="ECO:0000313" key="2">
    <source>
        <dbReference type="Proteomes" id="UP000526083"/>
    </source>
</evidence>
<name>A0A7W3PKZ2_9MICO</name>
<dbReference type="Proteomes" id="UP000526083">
    <property type="component" value="Unassembled WGS sequence"/>
</dbReference>
<organism evidence="1 2">
    <name type="scientific">Microbacterium halimionae</name>
    <dbReference type="NCBI Taxonomy" id="1526413"/>
    <lineage>
        <taxon>Bacteria</taxon>
        <taxon>Bacillati</taxon>
        <taxon>Actinomycetota</taxon>
        <taxon>Actinomycetes</taxon>
        <taxon>Micrococcales</taxon>
        <taxon>Microbacteriaceae</taxon>
        <taxon>Microbacterium</taxon>
    </lineage>
</organism>
<dbReference type="RefSeq" id="WP_167048133.1">
    <property type="nucleotide sequence ID" value="NZ_JAAOZB010000002.1"/>
</dbReference>
<keyword evidence="2" id="KW-1185">Reference proteome</keyword>
<protein>
    <submittedName>
        <fullName evidence="1">NADP-dependent 3-hydroxy acid dehydrogenase YdfG</fullName>
    </submittedName>
</protein>
<proteinExistence type="predicted"/>
<dbReference type="InterPro" id="IPR036291">
    <property type="entry name" value="NAD(P)-bd_dom_sf"/>
</dbReference>
<dbReference type="EMBL" id="JACGWY010000001">
    <property type="protein sequence ID" value="MBA8815367.1"/>
    <property type="molecule type" value="Genomic_DNA"/>
</dbReference>
<evidence type="ECO:0000313" key="1">
    <source>
        <dbReference type="EMBL" id="MBA8815367.1"/>
    </source>
</evidence>